<dbReference type="Pfam" id="PF07686">
    <property type="entry name" value="V-set"/>
    <property type="match status" value="1"/>
</dbReference>
<name>A0A8C2C4W7_CYPCA</name>
<feature type="domain" description="Immunoglobulin" evidence="1">
    <location>
        <begin position="51"/>
        <end position="150"/>
    </location>
</feature>
<proteinExistence type="predicted"/>
<dbReference type="SUPFAM" id="SSF48726">
    <property type="entry name" value="Immunoglobulin"/>
    <property type="match status" value="1"/>
</dbReference>
<evidence type="ECO:0000313" key="2">
    <source>
        <dbReference type="Ensembl" id="ENSCCRP00020005984.1"/>
    </source>
</evidence>
<dbReference type="Gene3D" id="2.60.40.10">
    <property type="entry name" value="Immunoglobulins"/>
    <property type="match status" value="2"/>
</dbReference>
<dbReference type="Proteomes" id="UP000694701">
    <property type="component" value="Unplaced"/>
</dbReference>
<accession>A0A8C2C4W7</accession>
<dbReference type="SMART" id="SM00409">
    <property type="entry name" value="IG"/>
    <property type="match status" value="1"/>
</dbReference>
<dbReference type="FunFam" id="2.60.40.10:FF:002431">
    <property type="entry name" value="Si:ch211-222k6.3"/>
    <property type="match status" value="1"/>
</dbReference>
<evidence type="ECO:0000259" key="1">
    <source>
        <dbReference type="SMART" id="SM00409"/>
    </source>
</evidence>
<sequence>MTGLARALQQHIGTQRSFSLVAIGSSSNMRKYTLILGVLLLVDGEFGVDQVKSVLVMKGDSVTLNTALTDKQKDDQILWKFEGSSIARINKETGIFSISGDDVRFKDRLKLDKKTGSLTITNIRPEHCGHYQLDISGENETVKTFIVNVRDDVESVSVMKGDTVTLHTNVTEIQKGDVIQWFGDQGALIADLTC</sequence>
<organism evidence="2 3">
    <name type="scientific">Cyprinus carpio</name>
    <name type="common">Common carp</name>
    <dbReference type="NCBI Taxonomy" id="7962"/>
    <lineage>
        <taxon>Eukaryota</taxon>
        <taxon>Metazoa</taxon>
        <taxon>Chordata</taxon>
        <taxon>Craniata</taxon>
        <taxon>Vertebrata</taxon>
        <taxon>Euteleostomi</taxon>
        <taxon>Actinopterygii</taxon>
        <taxon>Neopterygii</taxon>
        <taxon>Teleostei</taxon>
        <taxon>Ostariophysi</taxon>
        <taxon>Cypriniformes</taxon>
        <taxon>Cyprinidae</taxon>
        <taxon>Cyprininae</taxon>
        <taxon>Cyprinus</taxon>
    </lineage>
</organism>
<dbReference type="InterPro" id="IPR013783">
    <property type="entry name" value="Ig-like_fold"/>
</dbReference>
<protein>
    <recommendedName>
        <fullName evidence="1">Immunoglobulin domain-containing protein</fullName>
    </recommendedName>
</protein>
<dbReference type="Ensembl" id="ENSCCRT00020006770.1">
    <property type="protein sequence ID" value="ENSCCRP00020005984.1"/>
    <property type="gene ID" value="ENSCCRG00020003372.1"/>
</dbReference>
<dbReference type="PANTHER" id="PTHR21063:SF4">
    <property type="entry name" value="CD48 ANTIGEN-RELATED"/>
    <property type="match status" value="1"/>
</dbReference>
<dbReference type="InterPro" id="IPR013106">
    <property type="entry name" value="Ig_V-set"/>
</dbReference>
<evidence type="ECO:0000313" key="3">
    <source>
        <dbReference type="Proteomes" id="UP000694701"/>
    </source>
</evidence>
<dbReference type="AlphaFoldDB" id="A0A8C2C4W7"/>
<dbReference type="PANTHER" id="PTHR21063">
    <property type="entry name" value="LFA-3"/>
    <property type="match status" value="1"/>
</dbReference>
<dbReference type="InterPro" id="IPR003599">
    <property type="entry name" value="Ig_sub"/>
</dbReference>
<reference evidence="2" key="1">
    <citation type="submission" date="2025-08" db="UniProtKB">
        <authorList>
            <consortium name="Ensembl"/>
        </authorList>
    </citation>
    <scope>IDENTIFICATION</scope>
</reference>
<dbReference type="InterPro" id="IPR036179">
    <property type="entry name" value="Ig-like_dom_sf"/>
</dbReference>